<proteinExistence type="predicted"/>
<accession>A0A447TM42</accession>
<evidence type="ECO:0000313" key="3">
    <source>
        <dbReference type="Proteomes" id="UP000269208"/>
    </source>
</evidence>
<keyword evidence="1" id="KW-0812">Transmembrane</keyword>
<dbReference type="Proteomes" id="UP000269208">
    <property type="component" value="Chromosome"/>
</dbReference>
<dbReference type="EMBL" id="LR134190">
    <property type="protein sequence ID" value="VEB50432.1"/>
    <property type="molecule type" value="Genomic_DNA"/>
</dbReference>
<dbReference type="AlphaFoldDB" id="A0A447TM42"/>
<organism evidence="2 3">
    <name type="scientific">Salmonella enterica I</name>
    <dbReference type="NCBI Taxonomy" id="59201"/>
    <lineage>
        <taxon>Bacteria</taxon>
        <taxon>Pseudomonadati</taxon>
        <taxon>Pseudomonadota</taxon>
        <taxon>Gammaproteobacteria</taxon>
        <taxon>Enterobacterales</taxon>
        <taxon>Enterobacteriaceae</taxon>
        <taxon>Salmonella</taxon>
    </lineage>
</organism>
<gene>
    <name evidence="2" type="primary">fhuB_4</name>
    <name evidence="2" type="ORF">NCTC6754_00108</name>
</gene>
<feature type="transmembrane region" description="Helical" evidence="1">
    <location>
        <begin position="27"/>
        <end position="45"/>
    </location>
</feature>
<keyword evidence="1" id="KW-0472">Membrane</keyword>
<sequence>MAARKAPYPTYGSGALVGRIRRSRHPALLLLALLVAACWLTWVNFSVALPRSQWQQAIWSPDIDIIEADDFSLQPAAKTGDFRCWWARGLGW</sequence>
<name>A0A447TM42_SALET</name>
<keyword evidence="1" id="KW-1133">Transmembrane helix</keyword>
<protein>
    <submittedName>
        <fullName evidence="2">Iron-hydroxamate transporter permease subunit</fullName>
    </submittedName>
</protein>
<reference evidence="2 3" key="1">
    <citation type="submission" date="2018-12" db="EMBL/GenBank/DDBJ databases">
        <authorList>
            <consortium name="Pathogen Informatics"/>
        </authorList>
    </citation>
    <scope>NUCLEOTIDE SEQUENCE [LARGE SCALE GENOMIC DNA]</scope>
    <source>
        <strain evidence="2 3">NCTC6754</strain>
    </source>
</reference>
<evidence type="ECO:0000313" key="2">
    <source>
        <dbReference type="EMBL" id="VEB50432.1"/>
    </source>
</evidence>
<evidence type="ECO:0000256" key="1">
    <source>
        <dbReference type="SAM" id="Phobius"/>
    </source>
</evidence>